<evidence type="ECO:0000256" key="10">
    <source>
        <dbReference type="SAM" id="MobiDB-lite"/>
    </source>
</evidence>
<dbReference type="AlphaFoldDB" id="A0A2J5HHF9"/>
<dbReference type="PANTHER" id="PTHR28285">
    <property type="entry name" value="PROTEIN BIG1"/>
    <property type="match status" value="1"/>
</dbReference>
<feature type="domain" description="V-type proton ATPase subunit S1/VOA1 transmembrane" evidence="13">
    <location>
        <begin position="243"/>
        <end position="282"/>
    </location>
</feature>
<evidence type="ECO:0000256" key="8">
    <source>
        <dbReference type="ARBA" id="ARBA00023136"/>
    </source>
</evidence>
<reference evidence="15" key="1">
    <citation type="submission" date="2017-12" db="EMBL/GenBank/DDBJ databases">
        <authorList>
            <consortium name="DOE Joint Genome Institute"/>
            <person name="Mondo S.J."/>
            <person name="Kjaerbolling I."/>
            <person name="Vesth T.C."/>
            <person name="Frisvad J.C."/>
            <person name="Nybo J.L."/>
            <person name="Theobald S."/>
            <person name="Kuo A."/>
            <person name="Bowyer P."/>
            <person name="Matsuda Y."/>
            <person name="Lyhne E.K."/>
            <person name="Kogle M.E."/>
            <person name="Clum A."/>
            <person name="Lipzen A."/>
            <person name="Salamov A."/>
            <person name="Ngan C.Y."/>
            <person name="Daum C."/>
            <person name="Chiniquy J."/>
            <person name="Barry K."/>
            <person name="LaButti K."/>
            <person name="Haridas S."/>
            <person name="Simmons B.A."/>
            <person name="Magnuson J.K."/>
            <person name="Mortensen U.H."/>
            <person name="Larsen T.O."/>
            <person name="Grigoriev I.V."/>
            <person name="Baker S.E."/>
            <person name="Andersen M.R."/>
            <person name="Nordberg H.P."/>
            <person name="Cantor M.N."/>
            <person name="Hua S.X."/>
        </authorList>
    </citation>
    <scope>NUCLEOTIDE SEQUENCE [LARGE SCALE GENOMIC DNA]</scope>
    <source>
        <strain evidence="15">IBT 19404</strain>
    </source>
</reference>
<feature type="signal peptide" evidence="12">
    <location>
        <begin position="1"/>
        <end position="18"/>
    </location>
</feature>
<evidence type="ECO:0000256" key="7">
    <source>
        <dbReference type="ARBA" id="ARBA00022989"/>
    </source>
</evidence>
<keyword evidence="9" id="KW-0961">Cell wall biogenesis/degradation</keyword>
<evidence type="ECO:0000256" key="5">
    <source>
        <dbReference type="ARBA" id="ARBA00022729"/>
    </source>
</evidence>
<name>A0A2J5HHF9_9EURO</name>
<keyword evidence="4 11" id="KW-0812">Transmembrane</keyword>
<sequence>MHLRGLSLLALAAATANAFQDSSPFFLASTSEILTQPANLKSATDLLDDLSSALRGCPSDYYVLASQPGVHSTDFSKRTAAPRLGAKMTGKDRDVRSKMIVSEVVGTLEAKQIQDLLEKECGAQTTVVDGSSGSYPSDFGAEPRVILVDFPNLSLGSDRAQQLSDNDGLLSDVVERIPSSKKYTILYVTSPREFEEPTHDMSQSDHGSYQEQDPVHMDLKRDYSAHGRREKPASNSSLFQEYQYFTPGIFMGFMASFLFLAILYIGLSALLSLQVPYAAFEKDTSATVQKKQQ</sequence>
<dbReference type="EMBL" id="KZ559618">
    <property type="protein sequence ID" value="PLN76428.1"/>
    <property type="molecule type" value="Genomic_DNA"/>
</dbReference>
<evidence type="ECO:0000256" key="3">
    <source>
        <dbReference type="ARBA" id="ARBA00022089"/>
    </source>
</evidence>
<evidence type="ECO:0000256" key="1">
    <source>
        <dbReference type="ARBA" id="ARBA00004115"/>
    </source>
</evidence>
<evidence type="ECO:0000313" key="15">
    <source>
        <dbReference type="Proteomes" id="UP000235023"/>
    </source>
</evidence>
<dbReference type="InterPro" id="IPR037654">
    <property type="entry name" value="Big1"/>
</dbReference>
<evidence type="ECO:0000313" key="14">
    <source>
        <dbReference type="EMBL" id="PLN76428.1"/>
    </source>
</evidence>
<dbReference type="InterPro" id="IPR046756">
    <property type="entry name" value="VAS1/VOA1_TM"/>
</dbReference>
<evidence type="ECO:0000256" key="9">
    <source>
        <dbReference type="ARBA" id="ARBA00023316"/>
    </source>
</evidence>
<dbReference type="GO" id="GO:0009272">
    <property type="term" value="P:fungal-type cell wall biogenesis"/>
    <property type="evidence" value="ECO:0007669"/>
    <property type="project" value="TreeGrafter"/>
</dbReference>
<feature type="region of interest" description="Disordered" evidence="10">
    <location>
        <begin position="194"/>
        <end position="215"/>
    </location>
</feature>
<comment type="subcellular location">
    <subcellularLocation>
        <location evidence="1">Endoplasmic reticulum membrane</location>
        <topology evidence="1">Single-pass type I membrane protein</topology>
    </subcellularLocation>
</comment>
<keyword evidence="5 12" id="KW-0732">Signal</keyword>
<protein>
    <recommendedName>
        <fullName evidence="3">Protein BIG1</fullName>
    </recommendedName>
</protein>
<evidence type="ECO:0000256" key="11">
    <source>
        <dbReference type="SAM" id="Phobius"/>
    </source>
</evidence>
<dbReference type="GO" id="GO:0006078">
    <property type="term" value="P:(1-&gt;6)-beta-D-glucan biosynthetic process"/>
    <property type="evidence" value="ECO:0007669"/>
    <property type="project" value="TreeGrafter"/>
</dbReference>
<evidence type="ECO:0000256" key="2">
    <source>
        <dbReference type="ARBA" id="ARBA00008203"/>
    </source>
</evidence>
<dbReference type="Proteomes" id="UP000235023">
    <property type="component" value="Unassembled WGS sequence"/>
</dbReference>
<dbReference type="PANTHER" id="PTHR28285:SF1">
    <property type="entry name" value="PROTEIN BIG1"/>
    <property type="match status" value="1"/>
</dbReference>
<dbReference type="Pfam" id="PF20520">
    <property type="entry name" value="Ac45-VOA1_TM"/>
    <property type="match status" value="1"/>
</dbReference>
<proteinExistence type="inferred from homology"/>
<dbReference type="GO" id="GO:0005789">
    <property type="term" value="C:endoplasmic reticulum membrane"/>
    <property type="evidence" value="ECO:0007669"/>
    <property type="project" value="UniProtKB-SubCell"/>
</dbReference>
<dbReference type="GO" id="GO:0071555">
    <property type="term" value="P:cell wall organization"/>
    <property type="evidence" value="ECO:0007669"/>
    <property type="project" value="UniProtKB-KW"/>
</dbReference>
<comment type="similarity">
    <text evidence="2">Belongs to the BIG1 family.</text>
</comment>
<evidence type="ECO:0000256" key="6">
    <source>
        <dbReference type="ARBA" id="ARBA00022824"/>
    </source>
</evidence>
<feature type="compositionally biased region" description="Basic and acidic residues" evidence="10">
    <location>
        <begin position="194"/>
        <end position="203"/>
    </location>
</feature>
<accession>A0A2J5HHF9</accession>
<evidence type="ECO:0000256" key="4">
    <source>
        <dbReference type="ARBA" id="ARBA00022692"/>
    </source>
</evidence>
<keyword evidence="7 11" id="KW-1133">Transmembrane helix</keyword>
<keyword evidence="6" id="KW-0256">Endoplasmic reticulum</keyword>
<evidence type="ECO:0000256" key="12">
    <source>
        <dbReference type="SAM" id="SignalP"/>
    </source>
</evidence>
<feature type="chain" id="PRO_5014334547" description="Protein BIG1" evidence="12">
    <location>
        <begin position="19"/>
        <end position="293"/>
    </location>
</feature>
<evidence type="ECO:0000259" key="13">
    <source>
        <dbReference type="Pfam" id="PF20520"/>
    </source>
</evidence>
<gene>
    <name evidence="14" type="ORF">BDW42DRAFT_178691</name>
</gene>
<organism evidence="14 15">
    <name type="scientific">Aspergillus taichungensis</name>
    <dbReference type="NCBI Taxonomy" id="482145"/>
    <lineage>
        <taxon>Eukaryota</taxon>
        <taxon>Fungi</taxon>
        <taxon>Dikarya</taxon>
        <taxon>Ascomycota</taxon>
        <taxon>Pezizomycotina</taxon>
        <taxon>Eurotiomycetes</taxon>
        <taxon>Eurotiomycetidae</taxon>
        <taxon>Eurotiales</taxon>
        <taxon>Aspergillaceae</taxon>
        <taxon>Aspergillus</taxon>
        <taxon>Aspergillus subgen. Circumdati</taxon>
    </lineage>
</organism>
<feature type="transmembrane region" description="Helical" evidence="11">
    <location>
        <begin position="244"/>
        <end position="267"/>
    </location>
</feature>
<dbReference type="OrthoDB" id="9985059at2759"/>
<keyword evidence="15" id="KW-1185">Reference proteome</keyword>
<keyword evidence="8 11" id="KW-0472">Membrane</keyword>